<sequence length="185" mass="18949">MTLRGRLIAVAALVAVLLGSGIVILVRSRTPDCTVVAPRPALAPELRALGDFDQAYDAGNVAALEDAAVRAASALHGDLIGTTPEAPVAVAAAARGSPDALVVPLRSHLAGSGPPPLAGLVVFLRDCQGRAYFDTVEDDASTQPALATFPPVTREQAAAQLGSAGLRLEYATSPLRPQWVTVTAP</sequence>
<reference evidence="1 2" key="1">
    <citation type="submission" date="2020-10" db="EMBL/GenBank/DDBJ databases">
        <title>Ca. Dormibacterota MAGs.</title>
        <authorList>
            <person name="Montgomery K."/>
        </authorList>
    </citation>
    <scope>NUCLEOTIDE SEQUENCE [LARGE SCALE GENOMIC DNA]</scope>
    <source>
        <strain evidence="1">SC8812_S17_18</strain>
    </source>
</reference>
<accession>A0A934JVL8</accession>
<dbReference type="EMBL" id="JAEKNS010000131">
    <property type="protein sequence ID" value="MBJ7595767.1"/>
    <property type="molecule type" value="Genomic_DNA"/>
</dbReference>
<evidence type="ECO:0000313" key="1">
    <source>
        <dbReference type="EMBL" id="MBJ7595767.1"/>
    </source>
</evidence>
<dbReference type="AlphaFoldDB" id="A0A934JVL8"/>
<evidence type="ECO:0000313" key="2">
    <source>
        <dbReference type="Proteomes" id="UP000606991"/>
    </source>
</evidence>
<dbReference type="RefSeq" id="WP_337313174.1">
    <property type="nucleotide sequence ID" value="NZ_JAEKNS010000131.1"/>
</dbReference>
<comment type="caution">
    <text evidence="1">The sequence shown here is derived from an EMBL/GenBank/DDBJ whole genome shotgun (WGS) entry which is preliminary data.</text>
</comment>
<dbReference type="Proteomes" id="UP000606991">
    <property type="component" value="Unassembled WGS sequence"/>
</dbReference>
<proteinExistence type="predicted"/>
<name>A0A934JVL8_9BACT</name>
<protein>
    <submittedName>
        <fullName evidence="1">Uncharacterized protein</fullName>
    </submittedName>
</protein>
<gene>
    <name evidence="1" type="ORF">JF886_13085</name>
</gene>
<organism evidence="1 2">
    <name type="scientific">Candidatus Aeolococcus gillhamiae</name>
    <dbReference type="NCBI Taxonomy" id="3127015"/>
    <lineage>
        <taxon>Bacteria</taxon>
        <taxon>Bacillati</taxon>
        <taxon>Candidatus Dormiibacterota</taxon>
        <taxon>Candidatus Dormibacteria</taxon>
        <taxon>Candidatus Aeolococcales</taxon>
        <taxon>Candidatus Aeolococcaceae</taxon>
        <taxon>Candidatus Aeolococcus</taxon>
    </lineage>
</organism>